<feature type="domain" description="NAD-dependent epimerase/dehydratase" evidence="1">
    <location>
        <begin position="5"/>
        <end position="202"/>
    </location>
</feature>
<dbReference type="AlphaFoldDB" id="A0A0L8C307"/>
<dbReference type="InterPro" id="IPR001509">
    <property type="entry name" value="Epimerase_deHydtase"/>
</dbReference>
<dbReference type="SUPFAM" id="SSF51735">
    <property type="entry name" value="NAD(P)-binding Rossmann-fold domains"/>
    <property type="match status" value="1"/>
</dbReference>
<dbReference type="PANTHER" id="PTHR43245">
    <property type="entry name" value="BIFUNCTIONAL POLYMYXIN RESISTANCE PROTEIN ARNA"/>
    <property type="match status" value="1"/>
</dbReference>
<evidence type="ECO:0000313" key="3">
    <source>
        <dbReference type="Proteomes" id="UP000037425"/>
    </source>
</evidence>
<reference evidence="3" key="1">
    <citation type="submission" date="2015-07" db="EMBL/GenBank/DDBJ databases">
        <title>Whole genome sequence of an Ensifer adhaerens strain isolated from a cave pool in the Wind Cave National Park.</title>
        <authorList>
            <person name="Eng W.W.H."/>
            <person name="Gan H.M."/>
            <person name="Barton H.A."/>
            <person name="Savka M.A."/>
        </authorList>
    </citation>
    <scope>NUCLEOTIDE SEQUENCE [LARGE SCALE GENOMIC DNA]</scope>
    <source>
        <strain evidence="3">SD006</strain>
    </source>
</reference>
<dbReference type="PATRIC" id="fig|106592.7.peg.3113"/>
<dbReference type="Pfam" id="PF01370">
    <property type="entry name" value="Epimerase"/>
    <property type="match status" value="1"/>
</dbReference>
<gene>
    <name evidence="2" type="ORF">AC244_07335</name>
</gene>
<dbReference type="InterPro" id="IPR036291">
    <property type="entry name" value="NAD(P)-bd_dom_sf"/>
</dbReference>
<evidence type="ECO:0000259" key="1">
    <source>
        <dbReference type="Pfam" id="PF01370"/>
    </source>
</evidence>
<dbReference type="OrthoDB" id="9801785at2"/>
<protein>
    <submittedName>
        <fullName evidence="2">NAD-dependent dehydratase</fullName>
    </submittedName>
</protein>
<dbReference type="EMBL" id="LGAP01000002">
    <property type="protein sequence ID" value="KOF21173.1"/>
    <property type="molecule type" value="Genomic_DNA"/>
</dbReference>
<comment type="caution">
    <text evidence="2">The sequence shown here is derived from an EMBL/GenBank/DDBJ whole genome shotgun (WGS) entry which is preliminary data.</text>
</comment>
<dbReference type="Gene3D" id="3.40.50.720">
    <property type="entry name" value="NAD(P)-binding Rossmann-like Domain"/>
    <property type="match status" value="1"/>
</dbReference>
<name>A0A0L8C307_ENSAD</name>
<dbReference type="PANTHER" id="PTHR43245:SF13">
    <property type="entry name" value="UDP-D-APIOSE_UDP-D-XYLOSE SYNTHASE 2"/>
    <property type="match status" value="1"/>
</dbReference>
<evidence type="ECO:0000313" key="2">
    <source>
        <dbReference type="EMBL" id="KOF21173.1"/>
    </source>
</evidence>
<dbReference type="Proteomes" id="UP000037425">
    <property type="component" value="Unassembled WGS sequence"/>
</dbReference>
<organism evidence="2 3">
    <name type="scientific">Ensifer adhaerens</name>
    <name type="common">Sinorhizobium morelense</name>
    <dbReference type="NCBI Taxonomy" id="106592"/>
    <lineage>
        <taxon>Bacteria</taxon>
        <taxon>Pseudomonadati</taxon>
        <taxon>Pseudomonadota</taxon>
        <taxon>Alphaproteobacteria</taxon>
        <taxon>Hyphomicrobiales</taxon>
        <taxon>Rhizobiaceae</taxon>
        <taxon>Sinorhizobium/Ensifer group</taxon>
        <taxon>Ensifer</taxon>
    </lineage>
</organism>
<dbReference type="InterPro" id="IPR050177">
    <property type="entry name" value="Lipid_A_modif_metabolic_enz"/>
</dbReference>
<sequence length="269" mass="29187">MKFTLLGAGGFVGQRLLAHLQSLGHEVLAPARNAPLNAACRNAHVIYAIGLTADFRRRPFDTIEAHVSLACRLLQECELASFLYLSSTRVYAGNAETYETTPLRVSPSNPSDLYNLSKLAGEAICLSSGKPNVRIARLSNIVGPAATTSESFIGDLCREAMAGQIKLQTSATSSKDYIWIDDAVKLLHQIAENGQETIYNIASGQQTSNAEWAARLSEHTGCSVEIIADAPTVTFPPINIDRIGREFSFKPESFLDRVPEMLSAASENE</sequence>
<dbReference type="CDD" id="cd08946">
    <property type="entry name" value="SDR_e"/>
    <property type="match status" value="1"/>
</dbReference>
<accession>A0A0L8C307</accession>
<proteinExistence type="predicted"/>
<dbReference type="RefSeq" id="WP_053248115.1">
    <property type="nucleotide sequence ID" value="NZ_LGAP01000002.1"/>
</dbReference>